<evidence type="ECO:0000256" key="5">
    <source>
        <dbReference type="ARBA" id="ARBA00008391"/>
    </source>
</evidence>
<keyword evidence="14" id="KW-1185">Reference proteome</keyword>
<dbReference type="CDD" id="cd06223">
    <property type="entry name" value="PRTases_typeI"/>
    <property type="match status" value="1"/>
</dbReference>
<dbReference type="HAMAP" id="MF_00004">
    <property type="entry name" value="Aden_phosphoribosyltr"/>
    <property type="match status" value="1"/>
</dbReference>
<comment type="pathway">
    <text evidence="4 11">Purine metabolism; AMP biosynthesis via salvage pathway; AMP from adenine: step 1/1.</text>
</comment>
<protein>
    <recommendedName>
        <fullName evidence="6 11">Adenine phosphoribosyltransferase</fullName>
        <shortName evidence="11">APRT</shortName>
        <ecNumber evidence="6 11">2.4.2.7</ecNumber>
    </recommendedName>
</protein>
<keyword evidence="10 11" id="KW-0660">Purine salvage</keyword>
<evidence type="ECO:0000256" key="7">
    <source>
        <dbReference type="ARBA" id="ARBA00022490"/>
    </source>
</evidence>
<dbReference type="EMBL" id="JACBZP010000001">
    <property type="protein sequence ID" value="NYI66223.1"/>
    <property type="molecule type" value="Genomic_DNA"/>
</dbReference>
<keyword evidence="7 11" id="KW-0963">Cytoplasm</keyword>
<dbReference type="GO" id="GO:0003999">
    <property type="term" value="F:adenine phosphoribosyltransferase activity"/>
    <property type="evidence" value="ECO:0007669"/>
    <property type="project" value="UniProtKB-UniRule"/>
</dbReference>
<dbReference type="FunFam" id="3.40.50.2020:FF:000021">
    <property type="entry name" value="Adenine phosphoribosyltransferase"/>
    <property type="match status" value="1"/>
</dbReference>
<dbReference type="PANTHER" id="PTHR32315:SF3">
    <property type="entry name" value="ADENINE PHOSPHORIBOSYLTRANSFERASE"/>
    <property type="match status" value="1"/>
</dbReference>
<dbReference type="NCBIfam" id="NF002634">
    <property type="entry name" value="PRK02304.1-3"/>
    <property type="match status" value="1"/>
</dbReference>
<dbReference type="AlphaFoldDB" id="A0A7Z0AAS7"/>
<evidence type="ECO:0000256" key="9">
    <source>
        <dbReference type="ARBA" id="ARBA00022679"/>
    </source>
</evidence>
<comment type="function">
    <text evidence="2 11">Catalyzes a salvage reaction resulting in the formation of AMP, that is energically less costly than de novo synthesis.</text>
</comment>
<organism evidence="13 14">
    <name type="scientific">Spelaeicoccus albus</name>
    <dbReference type="NCBI Taxonomy" id="1280376"/>
    <lineage>
        <taxon>Bacteria</taxon>
        <taxon>Bacillati</taxon>
        <taxon>Actinomycetota</taxon>
        <taxon>Actinomycetes</taxon>
        <taxon>Micrococcales</taxon>
        <taxon>Brevibacteriaceae</taxon>
        <taxon>Spelaeicoccus</taxon>
    </lineage>
</organism>
<comment type="caution">
    <text evidence="13">The sequence shown here is derived from an EMBL/GenBank/DDBJ whole genome shotgun (WGS) entry which is preliminary data.</text>
</comment>
<dbReference type="GO" id="GO:0006166">
    <property type="term" value="P:purine ribonucleoside salvage"/>
    <property type="evidence" value="ECO:0007669"/>
    <property type="project" value="UniProtKB-KW"/>
</dbReference>
<proteinExistence type="inferred from homology"/>
<gene>
    <name evidence="11" type="primary">apt</name>
    <name evidence="13" type="ORF">BJY26_000529</name>
</gene>
<dbReference type="RefSeq" id="WP_179425420.1">
    <property type="nucleotide sequence ID" value="NZ_JACBZP010000001.1"/>
</dbReference>
<comment type="catalytic activity">
    <reaction evidence="1 11">
        <text>AMP + diphosphate = 5-phospho-alpha-D-ribose 1-diphosphate + adenine</text>
        <dbReference type="Rhea" id="RHEA:16609"/>
        <dbReference type="ChEBI" id="CHEBI:16708"/>
        <dbReference type="ChEBI" id="CHEBI:33019"/>
        <dbReference type="ChEBI" id="CHEBI:58017"/>
        <dbReference type="ChEBI" id="CHEBI:456215"/>
        <dbReference type="EC" id="2.4.2.7"/>
    </reaction>
</comment>
<comment type="subcellular location">
    <subcellularLocation>
        <location evidence="3 11">Cytoplasm</location>
    </subcellularLocation>
</comment>
<feature type="domain" description="Phosphoribosyltransferase" evidence="12">
    <location>
        <begin position="53"/>
        <end position="152"/>
    </location>
</feature>
<dbReference type="GO" id="GO:0044209">
    <property type="term" value="P:AMP salvage"/>
    <property type="evidence" value="ECO:0007669"/>
    <property type="project" value="UniProtKB-UniRule"/>
</dbReference>
<evidence type="ECO:0000256" key="10">
    <source>
        <dbReference type="ARBA" id="ARBA00022726"/>
    </source>
</evidence>
<dbReference type="SUPFAM" id="SSF53271">
    <property type="entry name" value="PRTase-like"/>
    <property type="match status" value="1"/>
</dbReference>
<dbReference type="InterPro" id="IPR050054">
    <property type="entry name" value="UPRTase/APRTase"/>
</dbReference>
<evidence type="ECO:0000256" key="11">
    <source>
        <dbReference type="HAMAP-Rule" id="MF_00004"/>
    </source>
</evidence>
<comment type="subunit">
    <text evidence="11">Homodimer.</text>
</comment>
<dbReference type="GO" id="GO:0002055">
    <property type="term" value="F:adenine binding"/>
    <property type="evidence" value="ECO:0007669"/>
    <property type="project" value="TreeGrafter"/>
</dbReference>
<dbReference type="GO" id="GO:0006168">
    <property type="term" value="P:adenine salvage"/>
    <property type="evidence" value="ECO:0007669"/>
    <property type="project" value="InterPro"/>
</dbReference>
<dbReference type="PANTHER" id="PTHR32315">
    <property type="entry name" value="ADENINE PHOSPHORIBOSYLTRANSFERASE"/>
    <property type="match status" value="1"/>
</dbReference>
<dbReference type="InterPro" id="IPR000836">
    <property type="entry name" value="PRTase_dom"/>
</dbReference>
<dbReference type="Gene3D" id="3.40.50.2020">
    <property type="match status" value="1"/>
</dbReference>
<dbReference type="Pfam" id="PF00156">
    <property type="entry name" value="Pribosyltran"/>
    <property type="match status" value="1"/>
</dbReference>
<evidence type="ECO:0000256" key="8">
    <source>
        <dbReference type="ARBA" id="ARBA00022676"/>
    </source>
</evidence>
<dbReference type="GO" id="GO:0005737">
    <property type="term" value="C:cytoplasm"/>
    <property type="evidence" value="ECO:0007669"/>
    <property type="project" value="UniProtKB-SubCell"/>
</dbReference>
<accession>A0A7Z0AAS7</accession>
<evidence type="ECO:0000313" key="13">
    <source>
        <dbReference type="EMBL" id="NYI66223.1"/>
    </source>
</evidence>
<dbReference type="GO" id="GO:0016208">
    <property type="term" value="F:AMP binding"/>
    <property type="evidence" value="ECO:0007669"/>
    <property type="project" value="TreeGrafter"/>
</dbReference>
<sequence length="175" mass="18232">MESASARELVLSELVTVPDFPEPGIRFRDLTPAFANPHAFRVIVDTLTAKCGAIDAVAGVEARGFLLAAAAAYATDTSLLAIRKKGKLPGSVLTESYDLEYGNDALEISPDHAPPGTRVLLVDDVLATGGTLAAAARLLTRAEYVVAGVGVVLELAELNGRSALPGQDIHAILTL</sequence>
<dbReference type="InterPro" id="IPR005764">
    <property type="entry name" value="Ade_phspho_trans"/>
</dbReference>
<keyword evidence="9 11" id="KW-0808">Transferase</keyword>
<dbReference type="UniPathway" id="UPA00588">
    <property type="reaction ID" value="UER00646"/>
</dbReference>
<reference evidence="13 14" key="1">
    <citation type="submission" date="2020-07" db="EMBL/GenBank/DDBJ databases">
        <title>Sequencing the genomes of 1000 actinobacteria strains.</title>
        <authorList>
            <person name="Klenk H.-P."/>
        </authorList>
    </citation>
    <scope>NUCLEOTIDE SEQUENCE [LARGE SCALE GENOMIC DNA]</scope>
    <source>
        <strain evidence="13 14">DSM 26341</strain>
    </source>
</reference>
<evidence type="ECO:0000313" key="14">
    <source>
        <dbReference type="Proteomes" id="UP000539111"/>
    </source>
</evidence>
<comment type="similarity">
    <text evidence="5 11">Belongs to the purine/pyrimidine phosphoribosyltransferase family.</text>
</comment>
<evidence type="ECO:0000256" key="6">
    <source>
        <dbReference type="ARBA" id="ARBA00011893"/>
    </source>
</evidence>
<evidence type="ECO:0000256" key="4">
    <source>
        <dbReference type="ARBA" id="ARBA00004659"/>
    </source>
</evidence>
<keyword evidence="8 11" id="KW-0328">Glycosyltransferase</keyword>
<evidence type="ECO:0000256" key="2">
    <source>
        <dbReference type="ARBA" id="ARBA00003968"/>
    </source>
</evidence>
<dbReference type="EC" id="2.4.2.7" evidence="6 11"/>
<dbReference type="Proteomes" id="UP000539111">
    <property type="component" value="Unassembled WGS sequence"/>
</dbReference>
<evidence type="ECO:0000256" key="1">
    <source>
        <dbReference type="ARBA" id="ARBA00000868"/>
    </source>
</evidence>
<name>A0A7Z0AAS7_9MICO</name>
<evidence type="ECO:0000256" key="3">
    <source>
        <dbReference type="ARBA" id="ARBA00004496"/>
    </source>
</evidence>
<dbReference type="InterPro" id="IPR029057">
    <property type="entry name" value="PRTase-like"/>
</dbReference>
<evidence type="ECO:0000259" key="12">
    <source>
        <dbReference type="Pfam" id="PF00156"/>
    </source>
</evidence>
<dbReference type="NCBIfam" id="NF002636">
    <property type="entry name" value="PRK02304.1-5"/>
    <property type="match status" value="1"/>
</dbReference>